<feature type="domain" description="Oligopeptidase A N-terminal" evidence="11">
    <location>
        <begin position="12"/>
        <end position="137"/>
    </location>
</feature>
<evidence type="ECO:0000256" key="4">
    <source>
        <dbReference type="ARBA" id="ARBA00022801"/>
    </source>
</evidence>
<dbReference type="OrthoDB" id="534666at2759"/>
<evidence type="ECO:0000256" key="1">
    <source>
        <dbReference type="ARBA" id="ARBA00006040"/>
    </source>
</evidence>
<dbReference type="InterPro" id="IPR034005">
    <property type="entry name" value="M3A_DCP"/>
</dbReference>
<dbReference type="GO" id="GO:0006508">
    <property type="term" value="P:proteolysis"/>
    <property type="evidence" value="ECO:0007669"/>
    <property type="project" value="UniProtKB-KW"/>
</dbReference>
<organism evidence="13 14">
    <name type="scientific">Aphanomyces stellatus</name>
    <dbReference type="NCBI Taxonomy" id="120398"/>
    <lineage>
        <taxon>Eukaryota</taxon>
        <taxon>Sar</taxon>
        <taxon>Stramenopiles</taxon>
        <taxon>Oomycota</taxon>
        <taxon>Saprolegniomycetes</taxon>
        <taxon>Saprolegniales</taxon>
        <taxon>Verrucalvaceae</taxon>
        <taxon>Aphanomyces</taxon>
    </lineage>
</organism>
<dbReference type="SUPFAM" id="SSF55486">
    <property type="entry name" value="Metalloproteases ('zincins'), catalytic domain"/>
    <property type="match status" value="1"/>
</dbReference>
<dbReference type="AlphaFoldDB" id="A0A485LA94"/>
<name>A0A485LA94_9STRA</name>
<dbReference type="InterPro" id="IPR045090">
    <property type="entry name" value="Pept_M3A_M3B"/>
</dbReference>
<dbReference type="Gene3D" id="3.40.390.10">
    <property type="entry name" value="Collagenase (Catalytic Domain)"/>
    <property type="match status" value="1"/>
</dbReference>
<comment type="similarity">
    <text evidence="1 9">Belongs to the peptidase M3 family.</text>
</comment>
<evidence type="ECO:0000256" key="6">
    <source>
        <dbReference type="ARBA" id="ARBA00023049"/>
    </source>
</evidence>
<evidence type="ECO:0000259" key="11">
    <source>
        <dbReference type="Pfam" id="PF19310"/>
    </source>
</evidence>
<dbReference type="InterPro" id="IPR024077">
    <property type="entry name" value="Neurolysin/TOP_dom2"/>
</dbReference>
<comment type="catalytic activity">
    <reaction evidence="7">
        <text>Hydrolysis of oligopeptides, with broad specificity. Gly or Ala commonly occur as P1 or P1' residues, but more distant residues are also important, as is shown by the fact that Z-Gly-Pro-Gly-|-Gly-Pro-Ala is cleaved, but not Z-(Gly)(5).</text>
        <dbReference type="EC" id="3.4.24.70"/>
    </reaction>
</comment>
<dbReference type="InterPro" id="IPR024079">
    <property type="entry name" value="MetalloPept_cat_dom_sf"/>
</dbReference>
<gene>
    <name evidence="13" type="primary">Aste57867_18374</name>
    <name evidence="12" type="ORF">As57867_018312</name>
    <name evidence="13" type="ORF">ASTE57867_18374</name>
</gene>
<evidence type="ECO:0000256" key="5">
    <source>
        <dbReference type="ARBA" id="ARBA00022833"/>
    </source>
</evidence>
<dbReference type="InterPro" id="IPR045666">
    <property type="entry name" value="OpdA_N"/>
</dbReference>
<keyword evidence="14" id="KW-1185">Reference proteome</keyword>
<comment type="cofactor">
    <cofactor evidence="9">
        <name>Zn(2+)</name>
        <dbReference type="ChEBI" id="CHEBI:29105"/>
    </cofactor>
    <text evidence="9">Binds 1 zinc ion.</text>
</comment>
<dbReference type="Gene3D" id="1.10.1370.10">
    <property type="entry name" value="Neurolysin, domain 3"/>
    <property type="match status" value="1"/>
</dbReference>
<evidence type="ECO:0000313" key="14">
    <source>
        <dbReference type="Proteomes" id="UP000332933"/>
    </source>
</evidence>
<sequence>MQPTDIAPALRAAIDEMGVDLDAIEDDLADPEAAFTWDSVMDRLEIIDDPLDRLWRVVLHLCEVVSSPELRAAQADMQDEVLAMQSRRAQSTVIFQAMTALRHSDSWASFSSEQQRVLARAIQQATLSGVTLAENDKHRFNEIHARLTKLNTIFSNNTIDAVHAFSHVVTEKAELDGVPESHLILLAKNSGDATAEEGPWTVTLEWHVYVPIMKYCANRSLRETLFRANIAKASSGPHDNSHVIHEILCLRHEQARLLGLDSYAELSLATKMAPSVAVVNDMIESLRVKSLPVAHDEMQRLQEYATAHGQVDAIKPWDINYWTERLRKDEFDLDDDVIRPYFPLPRVLAGVFELAQRLFGVRIEAADGDEETWHPDVLFYKMRAMDEPDEPVIAEFFLDLFARPGKQGGAWIEVAASRSKVLRTAEFPVRIPAFSLLFDLTPPVDASRPTLLTFREVEMAMNVFGYGLRIGLTAAEYTSASRPTGVEWDCVDVPGQFFNVFAYDRGTIELISGHIETGEPLPEAIFDQLIASKEFMTATTLLRTLHMSAIDMTMHHHYDPSKESIFDIQARLDPLYFPVPSLAEDRSLCSMYHVFPGEYAAGYYSYLWSEVLALDAYEAFEEAQSTDEWAATGRKYRDTMMALVGIYDPNHVFEMFRGRKANPDALLKRRGLL</sequence>
<evidence type="ECO:0000256" key="3">
    <source>
        <dbReference type="ARBA" id="ARBA00022723"/>
    </source>
</evidence>
<accession>A0A485LA94</accession>
<evidence type="ECO:0000313" key="13">
    <source>
        <dbReference type="EMBL" id="VFT95110.1"/>
    </source>
</evidence>
<dbReference type="GO" id="GO:0004222">
    <property type="term" value="F:metalloendopeptidase activity"/>
    <property type="evidence" value="ECO:0007669"/>
    <property type="project" value="UniProtKB-EC"/>
</dbReference>
<feature type="domain" description="Peptidase M3A/M3B catalytic" evidence="10">
    <location>
        <begin position="212"/>
        <end position="671"/>
    </location>
</feature>
<dbReference type="GO" id="GO:0046872">
    <property type="term" value="F:metal ion binding"/>
    <property type="evidence" value="ECO:0007669"/>
    <property type="project" value="UniProtKB-UniRule"/>
</dbReference>
<evidence type="ECO:0000313" key="12">
    <source>
        <dbReference type="EMBL" id="KAF0690227.1"/>
    </source>
</evidence>
<dbReference type="CDD" id="cd06456">
    <property type="entry name" value="M3A_DCP"/>
    <property type="match status" value="1"/>
</dbReference>
<proteinExistence type="inferred from homology"/>
<evidence type="ECO:0000256" key="9">
    <source>
        <dbReference type="RuleBase" id="RU003435"/>
    </source>
</evidence>
<dbReference type="InterPro" id="IPR001567">
    <property type="entry name" value="Pept_M3A_M3B_dom"/>
</dbReference>
<reference evidence="13 14" key="1">
    <citation type="submission" date="2019-03" db="EMBL/GenBank/DDBJ databases">
        <authorList>
            <person name="Gaulin E."/>
            <person name="Dumas B."/>
        </authorList>
    </citation>
    <scope>NUCLEOTIDE SEQUENCE [LARGE SCALE GENOMIC DNA]</scope>
    <source>
        <strain evidence="13">CBS 568.67</strain>
    </source>
</reference>
<dbReference type="EMBL" id="VJMH01006388">
    <property type="protein sequence ID" value="KAF0690227.1"/>
    <property type="molecule type" value="Genomic_DNA"/>
</dbReference>
<dbReference type="PANTHER" id="PTHR11804:SF83">
    <property type="entry name" value="LD37516P"/>
    <property type="match status" value="1"/>
</dbReference>
<evidence type="ECO:0000256" key="8">
    <source>
        <dbReference type="ARBA" id="ARBA00026100"/>
    </source>
</evidence>
<dbReference type="Pfam" id="PF19310">
    <property type="entry name" value="TOP_N"/>
    <property type="match status" value="1"/>
</dbReference>
<dbReference type="EMBL" id="CAADRA010006409">
    <property type="protein sequence ID" value="VFT95110.1"/>
    <property type="molecule type" value="Genomic_DNA"/>
</dbReference>
<keyword evidence="5 9" id="KW-0862">Zinc</keyword>
<keyword evidence="4 9" id="KW-0378">Hydrolase</keyword>
<keyword evidence="6 9" id="KW-0482">Metalloprotease</keyword>
<keyword evidence="3 9" id="KW-0479">Metal-binding</keyword>
<evidence type="ECO:0000256" key="7">
    <source>
        <dbReference type="ARBA" id="ARBA00024603"/>
    </source>
</evidence>
<evidence type="ECO:0000256" key="2">
    <source>
        <dbReference type="ARBA" id="ARBA00022670"/>
    </source>
</evidence>
<dbReference type="EC" id="3.4.24.70" evidence="8"/>
<evidence type="ECO:0000259" key="10">
    <source>
        <dbReference type="Pfam" id="PF01432"/>
    </source>
</evidence>
<dbReference type="PANTHER" id="PTHR11804">
    <property type="entry name" value="PROTEASE M3 THIMET OLIGOPEPTIDASE-RELATED"/>
    <property type="match status" value="1"/>
</dbReference>
<dbReference type="Pfam" id="PF01432">
    <property type="entry name" value="Peptidase_M3"/>
    <property type="match status" value="1"/>
</dbReference>
<keyword evidence="2 9" id="KW-0645">Protease</keyword>
<reference evidence="12" key="2">
    <citation type="submission" date="2019-06" db="EMBL/GenBank/DDBJ databases">
        <title>Genomics analysis of Aphanomyces spp. identifies a new class of oomycete effector associated with host adaptation.</title>
        <authorList>
            <person name="Gaulin E."/>
        </authorList>
    </citation>
    <scope>NUCLEOTIDE SEQUENCE</scope>
    <source>
        <strain evidence="12">CBS 578.67</strain>
    </source>
</reference>
<dbReference type="GO" id="GO:0006518">
    <property type="term" value="P:peptide metabolic process"/>
    <property type="evidence" value="ECO:0007669"/>
    <property type="project" value="TreeGrafter"/>
</dbReference>
<protein>
    <recommendedName>
        <fullName evidence="8">oligopeptidase A</fullName>
        <ecNumber evidence="8">3.4.24.70</ecNumber>
    </recommendedName>
</protein>
<dbReference type="Proteomes" id="UP000332933">
    <property type="component" value="Unassembled WGS sequence"/>
</dbReference>